<sequence length="410" mass="44388">MRAVVIGAGLGGLLTAAGLAREGVDVHVLERLPRVGGRFANLPYMGYTLSTGALHMVPHGATGPLGMLLRRLGVPTEMVYEDPPALLRLEDGTHIPFVDFAKRLSTVNRVKLGILSLLAMLRPPSQRTFREWFYPRIRDDYLLRVSDSFCGWALSLGCDEVSAAEMVAVLQNIRRFGMPALVRGGCGAIIDGLVEVIEEEGGRVSKGVEVKEILVEDGRVVGCASPDGTHNADIVVSNAGPTHTLSMLSCAVPQWYAKQVERCTPSSGIKLSFASREPLLGHHAIVFTPYAKRVCGVVEVSHADPSLAPEGMHLLMSHQRVLSSDVRSEIRLGVQDVRQMFPHARPRLLMAQSYSDGWPVNRCRSGLDVSPFTPFDGLYLVGDGVKGRGGIEVDGIAMGVEQVLSHVLKT</sequence>
<reference evidence="2" key="1">
    <citation type="journal article" date="2020" name="bioRxiv">
        <title>A rank-normalized archaeal taxonomy based on genome phylogeny resolves widespread incomplete and uneven classifications.</title>
        <authorList>
            <person name="Rinke C."/>
            <person name="Chuvochina M."/>
            <person name="Mussig A.J."/>
            <person name="Chaumeil P.-A."/>
            <person name="Waite D.W."/>
            <person name="Whitman W.B."/>
            <person name="Parks D.H."/>
            <person name="Hugenholtz P."/>
        </authorList>
    </citation>
    <scope>NUCLEOTIDE SEQUENCE</scope>
    <source>
        <strain evidence="2">UBA12518</strain>
    </source>
</reference>
<evidence type="ECO:0000313" key="3">
    <source>
        <dbReference type="Proteomes" id="UP000600363"/>
    </source>
</evidence>
<protein>
    <submittedName>
        <fullName evidence="2">NAD(P)/FAD-dependent oxidoreductase</fullName>
    </submittedName>
</protein>
<organism evidence="2 3">
    <name type="scientific">Methermicoccus shengliensis</name>
    <dbReference type="NCBI Taxonomy" id="660064"/>
    <lineage>
        <taxon>Archaea</taxon>
        <taxon>Methanobacteriati</taxon>
        <taxon>Methanobacteriota</taxon>
        <taxon>Stenosarchaea group</taxon>
        <taxon>Methanomicrobia</taxon>
        <taxon>Methanosarcinales</taxon>
        <taxon>Methermicoccaceae</taxon>
        <taxon>Methermicoccus</taxon>
    </lineage>
</organism>
<dbReference type="Pfam" id="PF01593">
    <property type="entry name" value="Amino_oxidase"/>
    <property type="match status" value="1"/>
</dbReference>
<evidence type="ECO:0000313" key="2">
    <source>
        <dbReference type="EMBL" id="HIH69014.1"/>
    </source>
</evidence>
<dbReference type="Gene3D" id="3.50.50.60">
    <property type="entry name" value="FAD/NAD(P)-binding domain"/>
    <property type="match status" value="1"/>
</dbReference>
<name>A0A832RWX1_9EURY</name>
<dbReference type="InterPro" id="IPR036188">
    <property type="entry name" value="FAD/NAD-bd_sf"/>
</dbReference>
<dbReference type="InterPro" id="IPR002937">
    <property type="entry name" value="Amino_oxidase"/>
</dbReference>
<dbReference type="PANTHER" id="PTHR43734">
    <property type="entry name" value="PHYTOENE DESATURASE"/>
    <property type="match status" value="1"/>
</dbReference>
<dbReference type="SUPFAM" id="SSF51905">
    <property type="entry name" value="FAD/NAD(P)-binding domain"/>
    <property type="match status" value="1"/>
</dbReference>
<dbReference type="AlphaFoldDB" id="A0A832RWX1"/>
<accession>A0A832RWX1</accession>
<comment type="caution">
    <text evidence="2">The sequence shown here is derived from an EMBL/GenBank/DDBJ whole genome shotgun (WGS) entry which is preliminary data.</text>
</comment>
<proteinExistence type="predicted"/>
<dbReference type="Proteomes" id="UP000600363">
    <property type="component" value="Unassembled WGS sequence"/>
</dbReference>
<dbReference type="EMBL" id="DUIH01000001">
    <property type="protein sequence ID" value="HIH69014.1"/>
    <property type="molecule type" value="Genomic_DNA"/>
</dbReference>
<dbReference type="GO" id="GO:0016491">
    <property type="term" value="F:oxidoreductase activity"/>
    <property type="evidence" value="ECO:0007669"/>
    <property type="project" value="InterPro"/>
</dbReference>
<dbReference type="Gene3D" id="3.90.660.50">
    <property type="match status" value="1"/>
</dbReference>
<feature type="domain" description="Amine oxidase" evidence="1">
    <location>
        <begin position="10"/>
        <end position="389"/>
    </location>
</feature>
<dbReference type="PANTHER" id="PTHR43734:SF1">
    <property type="entry name" value="PHYTOENE DESATURASE"/>
    <property type="match status" value="1"/>
</dbReference>
<gene>
    <name evidence="2" type="ORF">HA299_00035</name>
</gene>
<evidence type="ECO:0000259" key="1">
    <source>
        <dbReference type="Pfam" id="PF01593"/>
    </source>
</evidence>